<accession>A0A511YSV3</accession>
<dbReference type="OrthoDB" id="1454357at2"/>
<keyword evidence="2" id="KW-1185">Reference proteome</keyword>
<protein>
    <submittedName>
        <fullName evidence="1">Uncharacterized protein</fullName>
    </submittedName>
</protein>
<reference evidence="1 2" key="1">
    <citation type="submission" date="2019-07" db="EMBL/GenBank/DDBJ databases">
        <title>Whole genome shotgun sequence of Chryseobacterium hagamense NBRC 105253.</title>
        <authorList>
            <person name="Hosoyama A."/>
            <person name="Uohara A."/>
            <person name="Ohji S."/>
            <person name="Ichikawa N."/>
        </authorList>
    </citation>
    <scope>NUCLEOTIDE SEQUENCE [LARGE SCALE GENOMIC DNA]</scope>
    <source>
        <strain evidence="1 2">NBRC 105253</strain>
    </source>
</reference>
<dbReference type="EMBL" id="BJYJ01000086">
    <property type="protein sequence ID" value="GEN78262.1"/>
    <property type="molecule type" value="Genomic_DNA"/>
</dbReference>
<dbReference type="AlphaFoldDB" id="A0A511YSV3"/>
<name>A0A511YSV3_9FLAO</name>
<organism evidence="1 2">
    <name type="scientific">Chryseobacterium hagamense</name>
    <dbReference type="NCBI Taxonomy" id="395935"/>
    <lineage>
        <taxon>Bacteria</taxon>
        <taxon>Pseudomonadati</taxon>
        <taxon>Bacteroidota</taxon>
        <taxon>Flavobacteriia</taxon>
        <taxon>Flavobacteriales</taxon>
        <taxon>Weeksellaceae</taxon>
        <taxon>Chryseobacterium group</taxon>
        <taxon>Chryseobacterium</taxon>
    </lineage>
</organism>
<evidence type="ECO:0000313" key="1">
    <source>
        <dbReference type="EMBL" id="GEN78262.1"/>
    </source>
</evidence>
<evidence type="ECO:0000313" key="2">
    <source>
        <dbReference type="Proteomes" id="UP000321863"/>
    </source>
</evidence>
<dbReference type="Proteomes" id="UP000321863">
    <property type="component" value="Unassembled WGS sequence"/>
</dbReference>
<proteinExistence type="predicted"/>
<sequence length="106" mass="12522">MEYKNYNYTDKFDVTEMLANDQNVVEIIIGAINGIDDQEWLEDMCIRYILNKDFATARAAIYGVGDVARIYKKLLKRKEIQQEFDKVTDERLKFVIKEVTDDLEIF</sequence>
<gene>
    <name evidence="1" type="ORF">CHA01nite_40020</name>
</gene>
<comment type="caution">
    <text evidence="1">The sequence shown here is derived from an EMBL/GenBank/DDBJ whole genome shotgun (WGS) entry which is preliminary data.</text>
</comment>
<dbReference type="RefSeq" id="WP_146944821.1">
    <property type="nucleotide sequence ID" value="NZ_BJYJ01000086.1"/>
</dbReference>